<comment type="caution">
    <text evidence="2">The sequence shown here is derived from an EMBL/GenBank/DDBJ whole genome shotgun (WGS) entry which is preliminary data.</text>
</comment>
<evidence type="ECO:0000313" key="2">
    <source>
        <dbReference type="EMBL" id="KLN58519.1"/>
    </source>
</evidence>
<dbReference type="InterPro" id="IPR001296">
    <property type="entry name" value="Glyco_trans_1"/>
</dbReference>
<dbReference type="GO" id="GO:0016757">
    <property type="term" value="F:glycosyltransferase activity"/>
    <property type="evidence" value="ECO:0007669"/>
    <property type="project" value="InterPro"/>
</dbReference>
<dbReference type="EMBL" id="JZWI01000002">
    <property type="protein sequence ID" value="KLN58519.1"/>
    <property type="molecule type" value="Genomic_DNA"/>
</dbReference>
<feature type="domain" description="Glycosyl transferase family 1" evidence="1">
    <location>
        <begin position="185"/>
        <end position="306"/>
    </location>
</feature>
<name>A0A0H2M7R3_VARPD</name>
<dbReference type="PANTHER" id="PTHR46401:SF8">
    <property type="entry name" value="BLL6006 PROTEIN"/>
    <property type="match status" value="1"/>
</dbReference>
<dbReference type="RefSeq" id="WP_021007849.1">
    <property type="nucleotide sequence ID" value="NZ_JZWI01000002.1"/>
</dbReference>
<evidence type="ECO:0000259" key="1">
    <source>
        <dbReference type="Pfam" id="PF00534"/>
    </source>
</evidence>
<gene>
    <name evidence="2" type="ORF">VPARA_02410</name>
</gene>
<dbReference type="Proteomes" id="UP000035170">
    <property type="component" value="Unassembled WGS sequence"/>
</dbReference>
<dbReference type="AlphaFoldDB" id="A0A0H2M7R3"/>
<accession>A0A0H2M7R3</accession>
<dbReference type="PATRIC" id="fig|34073.19.peg.242"/>
<proteinExistence type="predicted"/>
<dbReference type="PANTHER" id="PTHR46401">
    <property type="entry name" value="GLYCOSYLTRANSFERASE WBBK-RELATED"/>
    <property type="match status" value="1"/>
</dbReference>
<evidence type="ECO:0000313" key="3">
    <source>
        <dbReference type="Proteomes" id="UP000035170"/>
    </source>
</evidence>
<dbReference type="Gene3D" id="3.40.50.2000">
    <property type="entry name" value="Glycogen Phosphorylase B"/>
    <property type="match status" value="2"/>
</dbReference>
<protein>
    <submittedName>
        <fullName evidence="2">Glycosyl transferases group 1</fullName>
    </submittedName>
</protein>
<dbReference type="Pfam" id="PF00534">
    <property type="entry name" value="Glycos_transf_1"/>
    <property type="match status" value="1"/>
</dbReference>
<dbReference type="SUPFAM" id="SSF53756">
    <property type="entry name" value="UDP-Glycosyltransferase/glycogen phosphorylase"/>
    <property type="match status" value="1"/>
</dbReference>
<keyword evidence="2" id="KW-0808">Transferase</keyword>
<reference evidence="2 3" key="1">
    <citation type="submission" date="2015-03" db="EMBL/GenBank/DDBJ databases">
        <title>Genome sequence of Variovorax paradoxus TBEA6.</title>
        <authorList>
            <person name="Poehlein A."/>
            <person name="Schuldes J."/>
            <person name="Wuebbeler J.H."/>
            <person name="Hiessl S."/>
            <person name="Steinbuechel A."/>
            <person name="Daniel R."/>
        </authorList>
    </citation>
    <scope>NUCLEOTIDE SEQUENCE [LARGE SCALE GENOMIC DNA]</scope>
    <source>
        <strain evidence="2 3">TBEA6</strain>
    </source>
</reference>
<keyword evidence="3" id="KW-1185">Reference proteome</keyword>
<organism evidence="2 3">
    <name type="scientific">Variovorax paradoxus</name>
    <dbReference type="NCBI Taxonomy" id="34073"/>
    <lineage>
        <taxon>Bacteria</taxon>
        <taxon>Pseudomonadati</taxon>
        <taxon>Pseudomonadota</taxon>
        <taxon>Betaproteobacteria</taxon>
        <taxon>Burkholderiales</taxon>
        <taxon>Comamonadaceae</taxon>
        <taxon>Variovorax</taxon>
    </lineage>
</organism>
<sequence length="365" mass="41558">MYKYLFYDTIRLNRGAGGVLNVSDLLLRRMRLCKGDHIQPVSELHPRLFAAARRLRLSRFLVEILLYNYHRLRALVSGEQVFSLFPNYFLPFTLFGRHRDSIVIVHDLQYRYYPAYFSRTKRLWLDWSLRRVAHSAADVVFISRSSQQDFERHFGRCEHATVIFNPVEATRAAGPAEPAAPSREPPVGKRYLIASYHYYPHKNFGGTLKLFERMKREGLVDWLDITGNGAADVQRMVAGMAPDLGSCVRHRGLVSRQELTRLYCGATAFISLSAFEGFNLSAAEAATLGVPLLLSDIPVHRELFGGYAFFIGSEPCDLGQLSRYLDEHRDTQPAWLHAEACAPGAVARRYLMLKREAVWLAGAMQ</sequence>